<comment type="caution">
    <text evidence="2">The sequence shown here is derived from an EMBL/GenBank/DDBJ whole genome shotgun (WGS) entry which is preliminary data.</text>
</comment>
<reference evidence="2 3" key="1">
    <citation type="submission" date="2021-01" db="EMBL/GenBank/DDBJ databases">
        <title>Chryseolinea sp. Jin1 Genome sequencing and assembly.</title>
        <authorList>
            <person name="Kim I."/>
        </authorList>
    </citation>
    <scope>NUCLEOTIDE SEQUENCE [LARGE SCALE GENOMIC DNA]</scope>
    <source>
        <strain evidence="2 3">Jin1</strain>
    </source>
</reference>
<dbReference type="SUPFAM" id="SSF55021">
    <property type="entry name" value="ACT-like"/>
    <property type="match status" value="1"/>
</dbReference>
<dbReference type="InterPro" id="IPR054480">
    <property type="entry name" value="AHAS_small-like_ACT"/>
</dbReference>
<dbReference type="RefSeq" id="WP_202011022.1">
    <property type="nucleotide sequence ID" value="NZ_JAERRB010000004.1"/>
</dbReference>
<proteinExistence type="predicted"/>
<dbReference type="Proteomes" id="UP000613030">
    <property type="component" value="Unassembled WGS sequence"/>
</dbReference>
<dbReference type="EMBL" id="JAERRB010000004">
    <property type="protein sequence ID" value="MBL0742613.1"/>
    <property type="molecule type" value="Genomic_DNA"/>
</dbReference>
<name>A0ABS1KTG8_9BACT</name>
<keyword evidence="3" id="KW-1185">Reference proteome</keyword>
<evidence type="ECO:0000259" key="1">
    <source>
        <dbReference type="Pfam" id="PF22629"/>
    </source>
</evidence>
<accession>A0ABS1KTG8</accession>
<organism evidence="2 3">
    <name type="scientific">Chryseolinea lacunae</name>
    <dbReference type="NCBI Taxonomy" id="2801331"/>
    <lineage>
        <taxon>Bacteria</taxon>
        <taxon>Pseudomonadati</taxon>
        <taxon>Bacteroidota</taxon>
        <taxon>Cytophagia</taxon>
        <taxon>Cytophagales</taxon>
        <taxon>Fulvivirgaceae</taxon>
        <taxon>Chryseolinea</taxon>
    </lineage>
</organism>
<evidence type="ECO:0000313" key="3">
    <source>
        <dbReference type="Proteomes" id="UP000613030"/>
    </source>
</evidence>
<gene>
    <name evidence="2" type="ORF">JI741_15410</name>
</gene>
<dbReference type="Pfam" id="PF22629">
    <property type="entry name" value="ACT_AHAS_ss"/>
    <property type="match status" value="1"/>
</dbReference>
<protein>
    <recommendedName>
        <fullName evidence="1">Acetolactate synthase small subunit-like ACT domain-containing protein</fullName>
    </recommendedName>
</protein>
<dbReference type="Gene3D" id="3.30.70.260">
    <property type="match status" value="1"/>
</dbReference>
<sequence>MTIHTRTIIETNLIDMKQDFTLEIHSDNNFSVLNRIVNILNRRRIRIKKLLAHEVEDDFRMGVAVLLLFTTPDMMEKVKHQLEKLIEVEYALYYSGSDLYCELSAKHNEQIV</sequence>
<dbReference type="InterPro" id="IPR045865">
    <property type="entry name" value="ACT-like_dom_sf"/>
</dbReference>
<evidence type="ECO:0000313" key="2">
    <source>
        <dbReference type="EMBL" id="MBL0742613.1"/>
    </source>
</evidence>
<feature type="domain" description="Acetolactate synthase small subunit-like ACT" evidence="1">
    <location>
        <begin position="22"/>
        <end position="88"/>
    </location>
</feature>